<proteinExistence type="predicted"/>
<dbReference type="EMBL" id="BLXT01000921">
    <property type="protein sequence ID" value="GFN81297.1"/>
    <property type="molecule type" value="Genomic_DNA"/>
</dbReference>
<dbReference type="AlphaFoldDB" id="A0AAV3YFW0"/>
<comment type="caution">
    <text evidence="2">The sequence shown here is derived from an EMBL/GenBank/DDBJ whole genome shotgun (WGS) entry which is preliminary data.</text>
</comment>
<evidence type="ECO:0000313" key="2">
    <source>
        <dbReference type="EMBL" id="GFN81297.1"/>
    </source>
</evidence>
<dbReference type="Proteomes" id="UP000735302">
    <property type="component" value="Unassembled WGS sequence"/>
</dbReference>
<gene>
    <name evidence="2" type="ORF">PoB_000780300</name>
</gene>
<keyword evidence="3" id="KW-1185">Reference proteome</keyword>
<evidence type="ECO:0000313" key="3">
    <source>
        <dbReference type="Proteomes" id="UP000735302"/>
    </source>
</evidence>
<evidence type="ECO:0000256" key="1">
    <source>
        <dbReference type="SAM" id="MobiDB-lite"/>
    </source>
</evidence>
<organism evidence="2 3">
    <name type="scientific">Plakobranchus ocellatus</name>
    <dbReference type="NCBI Taxonomy" id="259542"/>
    <lineage>
        <taxon>Eukaryota</taxon>
        <taxon>Metazoa</taxon>
        <taxon>Spiralia</taxon>
        <taxon>Lophotrochozoa</taxon>
        <taxon>Mollusca</taxon>
        <taxon>Gastropoda</taxon>
        <taxon>Heterobranchia</taxon>
        <taxon>Euthyneura</taxon>
        <taxon>Panpulmonata</taxon>
        <taxon>Sacoglossa</taxon>
        <taxon>Placobranchoidea</taxon>
        <taxon>Plakobranchidae</taxon>
        <taxon>Plakobranchus</taxon>
    </lineage>
</organism>
<name>A0AAV3YFW0_9GAST</name>
<feature type="region of interest" description="Disordered" evidence="1">
    <location>
        <begin position="47"/>
        <end position="67"/>
    </location>
</feature>
<reference evidence="2 3" key="1">
    <citation type="journal article" date="2021" name="Elife">
        <title>Chloroplast acquisition without the gene transfer in kleptoplastic sea slugs, Plakobranchus ocellatus.</title>
        <authorList>
            <person name="Maeda T."/>
            <person name="Takahashi S."/>
            <person name="Yoshida T."/>
            <person name="Shimamura S."/>
            <person name="Takaki Y."/>
            <person name="Nagai Y."/>
            <person name="Toyoda A."/>
            <person name="Suzuki Y."/>
            <person name="Arimoto A."/>
            <person name="Ishii H."/>
            <person name="Satoh N."/>
            <person name="Nishiyama T."/>
            <person name="Hasebe M."/>
            <person name="Maruyama T."/>
            <person name="Minagawa J."/>
            <person name="Obokata J."/>
            <person name="Shigenobu S."/>
        </authorList>
    </citation>
    <scope>NUCLEOTIDE SEQUENCE [LARGE SCALE GENOMIC DNA]</scope>
</reference>
<protein>
    <submittedName>
        <fullName evidence="2">Uncharacterized protein</fullName>
    </submittedName>
</protein>
<accession>A0AAV3YFW0</accession>
<sequence>MHHLDEANCIGGVTDSIYNGVVKQGSGMGPYGQPYRWEQVRCWPLSHRSRRQKQQQEQQAAESNPNISSAHMLFLSVAEEMGVKEFEQLHK</sequence>